<sequence>MKRNIQQATSLPWTAIAAQISQLTRQAFTLENLTSIGGGCINQTFCIRNQDQQFFIKLNKAEYLAMFEAETAGLEEILDSASLRAPRPFCSGSGHGYAWLVLEYIDLQNQGNAATLGIGLANMHRHTAEKFGWIRDNTIGSTPQRNTVDSDWIAFWRQQRLGYQLNLARENGYTGSLQSLGERLLSGFQYFFMGYTPQPSLLHGDLWGGNYAFDTDGQPVIFDPAVYYGDREADLAMTELFGRFPPDFYAAYRDIWPADTGYATRKQLYKLYHILNHLNLFGSQYWNQAETIMKKLLSEFD</sequence>
<dbReference type="SUPFAM" id="SSF56112">
    <property type="entry name" value="Protein kinase-like (PK-like)"/>
    <property type="match status" value="1"/>
</dbReference>
<keyword evidence="2" id="KW-0418">Kinase</keyword>
<evidence type="ECO:0000256" key="1">
    <source>
        <dbReference type="ARBA" id="ARBA00009460"/>
    </source>
</evidence>
<dbReference type="Pfam" id="PF03881">
    <property type="entry name" value="Fructosamin_kin"/>
    <property type="match status" value="1"/>
</dbReference>
<evidence type="ECO:0000313" key="3">
    <source>
        <dbReference type="EMBL" id="PXV76056.1"/>
    </source>
</evidence>
<gene>
    <name evidence="3" type="ORF">C8R14_1369</name>
</gene>
<keyword evidence="2" id="KW-0808">Transferase</keyword>
<dbReference type="PIRSF" id="PIRSF006221">
    <property type="entry name" value="Ketosamine-3-kinase"/>
    <property type="match status" value="1"/>
</dbReference>
<name>A0ABX5M527_9PROT</name>
<dbReference type="PANTHER" id="PTHR12149:SF8">
    <property type="entry name" value="PROTEIN-RIBULOSAMINE 3-KINASE"/>
    <property type="match status" value="1"/>
</dbReference>
<dbReference type="Proteomes" id="UP000247780">
    <property type="component" value="Unassembled WGS sequence"/>
</dbReference>
<keyword evidence="4" id="KW-1185">Reference proteome</keyword>
<comment type="caution">
    <text evidence="3">The sequence shown here is derived from an EMBL/GenBank/DDBJ whole genome shotgun (WGS) entry which is preliminary data.</text>
</comment>
<dbReference type="Gene3D" id="3.90.1200.10">
    <property type="match status" value="1"/>
</dbReference>
<organism evidence="3 4">
    <name type="scientific">Nitrosomonas eutropha</name>
    <dbReference type="NCBI Taxonomy" id="916"/>
    <lineage>
        <taxon>Bacteria</taxon>
        <taxon>Pseudomonadati</taxon>
        <taxon>Pseudomonadota</taxon>
        <taxon>Betaproteobacteria</taxon>
        <taxon>Nitrosomonadales</taxon>
        <taxon>Nitrosomonadaceae</taxon>
        <taxon>Nitrosomonas</taxon>
    </lineage>
</organism>
<dbReference type="InterPro" id="IPR011009">
    <property type="entry name" value="Kinase-like_dom_sf"/>
</dbReference>
<proteinExistence type="inferred from homology"/>
<dbReference type="Gene3D" id="3.30.200.20">
    <property type="entry name" value="Phosphorylase Kinase, domain 1"/>
    <property type="match status" value="1"/>
</dbReference>
<accession>A0ABX5M527</accession>
<comment type="similarity">
    <text evidence="1 2">Belongs to the fructosamine kinase family.</text>
</comment>
<dbReference type="InterPro" id="IPR016477">
    <property type="entry name" value="Fructo-/Ketosamine-3-kinase"/>
</dbReference>
<dbReference type="PANTHER" id="PTHR12149">
    <property type="entry name" value="FRUCTOSAMINE 3 KINASE-RELATED PROTEIN"/>
    <property type="match status" value="1"/>
</dbReference>
<protein>
    <submittedName>
        <fullName evidence="3">Fructosamine-3-kinase</fullName>
    </submittedName>
</protein>
<reference evidence="3 4" key="1">
    <citation type="submission" date="2018-04" db="EMBL/GenBank/DDBJ databases">
        <title>Active sludge and wastewater microbial communities from Klosterneuburg, Austria.</title>
        <authorList>
            <person name="Wagner M."/>
        </authorList>
    </citation>
    <scope>NUCLEOTIDE SEQUENCE [LARGE SCALE GENOMIC DNA]</scope>
    <source>
        <strain evidence="3 4">Nm 57</strain>
    </source>
</reference>
<dbReference type="EMBL" id="QICQ01000036">
    <property type="protein sequence ID" value="PXV76056.1"/>
    <property type="molecule type" value="Genomic_DNA"/>
</dbReference>
<dbReference type="RefSeq" id="WP_011634341.1">
    <property type="nucleotide sequence ID" value="NZ_FNNM01000001.1"/>
</dbReference>
<evidence type="ECO:0000256" key="2">
    <source>
        <dbReference type="PIRNR" id="PIRNR006221"/>
    </source>
</evidence>
<evidence type="ECO:0000313" key="4">
    <source>
        <dbReference type="Proteomes" id="UP000247780"/>
    </source>
</evidence>